<feature type="domain" description="MYND-type" evidence="12">
    <location>
        <begin position="144"/>
        <end position="186"/>
    </location>
</feature>
<proteinExistence type="predicted"/>
<evidence type="ECO:0000256" key="3">
    <source>
        <dbReference type="ARBA" id="ARBA00022691"/>
    </source>
</evidence>
<keyword evidence="4" id="KW-0479">Metal-binding</keyword>
<dbReference type="GO" id="GO:0045814">
    <property type="term" value="P:negative regulation of gene expression, epigenetic"/>
    <property type="evidence" value="ECO:0007669"/>
    <property type="project" value="TreeGrafter"/>
</dbReference>
<evidence type="ECO:0000256" key="4">
    <source>
        <dbReference type="ARBA" id="ARBA00022723"/>
    </source>
</evidence>
<gene>
    <name evidence="13" type="ORF">LRAMOSA06947</name>
</gene>
<dbReference type="GO" id="GO:0032259">
    <property type="term" value="P:methylation"/>
    <property type="evidence" value="ECO:0007669"/>
    <property type="project" value="UniProtKB-KW"/>
</dbReference>
<evidence type="ECO:0000259" key="12">
    <source>
        <dbReference type="PROSITE" id="PS50865"/>
    </source>
</evidence>
<dbReference type="PROSITE" id="PS50280">
    <property type="entry name" value="SET"/>
    <property type="match status" value="1"/>
</dbReference>
<dbReference type="SUPFAM" id="SSF82199">
    <property type="entry name" value="SET domain"/>
    <property type="match status" value="1"/>
</dbReference>
<dbReference type="OrthoDB" id="438641at2759"/>
<dbReference type="CDD" id="cd20071">
    <property type="entry name" value="SET_SMYD"/>
    <property type="match status" value="1"/>
</dbReference>
<dbReference type="Pfam" id="PF01753">
    <property type="entry name" value="zf-MYND"/>
    <property type="match status" value="1"/>
</dbReference>
<evidence type="ECO:0000256" key="9">
    <source>
        <dbReference type="ARBA" id="ARBA00048619"/>
    </source>
</evidence>
<evidence type="ECO:0000256" key="1">
    <source>
        <dbReference type="ARBA" id="ARBA00022603"/>
    </source>
</evidence>
<dbReference type="Gene3D" id="1.10.220.160">
    <property type="match status" value="1"/>
</dbReference>
<dbReference type="PROSITE" id="PS50865">
    <property type="entry name" value="ZF_MYND_2"/>
    <property type="match status" value="1"/>
</dbReference>
<dbReference type="PANTHER" id="PTHR46402:SF2">
    <property type="entry name" value="HISTONE-LYSINE N-TRIMETHYLTRANSFERASE SMYD5"/>
    <property type="match status" value="1"/>
</dbReference>
<dbReference type="SUPFAM" id="SSF144232">
    <property type="entry name" value="HIT/MYND zinc finger-like"/>
    <property type="match status" value="1"/>
</dbReference>
<dbReference type="Gene3D" id="6.10.140.2220">
    <property type="match status" value="1"/>
</dbReference>
<keyword evidence="1" id="KW-0489">Methyltransferase</keyword>
<organism evidence="13">
    <name type="scientific">Lichtheimia ramosa</name>
    <dbReference type="NCBI Taxonomy" id="688394"/>
    <lineage>
        <taxon>Eukaryota</taxon>
        <taxon>Fungi</taxon>
        <taxon>Fungi incertae sedis</taxon>
        <taxon>Mucoromycota</taxon>
        <taxon>Mucoromycotina</taxon>
        <taxon>Mucoromycetes</taxon>
        <taxon>Mucorales</taxon>
        <taxon>Lichtheimiaceae</taxon>
        <taxon>Lichtheimia</taxon>
    </lineage>
</organism>
<evidence type="ECO:0000256" key="7">
    <source>
        <dbReference type="ARBA" id="ARBA00042380"/>
    </source>
</evidence>
<keyword evidence="3" id="KW-0949">S-adenosyl-L-methionine</keyword>
<dbReference type="GO" id="GO:0008270">
    <property type="term" value="F:zinc ion binding"/>
    <property type="evidence" value="ECO:0007669"/>
    <property type="project" value="UniProtKB-KW"/>
</dbReference>
<dbReference type="Gene3D" id="2.170.270.10">
    <property type="entry name" value="SET domain"/>
    <property type="match status" value="1"/>
</dbReference>
<name>A0A077W9F6_9FUNG</name>
<dbReference type="GO" id="GO:0042799">
    <property type="term" value="F:histone H4K20 methyltransferase activity"/>
    <property type="evidence" value="ECO:0007669"/>
    <property type="project" value="TreeGrafter"/>
</dbReference>
<evidence type="ECO:0000256" key="6">
    <source>
        <dbReference type="ARBA" id="ARBA00022833"/>
    </source>
</evidence>
<dbReference type="Pfam" id="PF13276">
    <property type="entry name" value="HTH_21"/>
    <property type="match status" value="1"/>
</dbReference>
<evidence type="ECO:0000256" key="2">
    <source>
        <dbReference type="ARBA" id="ARBA00022679"/>
    </source>
</evidence>
<dbReference type="InterPro" id="IPR025948">
    <property type="entry name" value="HTH-like_dom"/>
</dbReference>
<evidence type="ECO:0000256" key="10">
    <source>
        <dbReference type="PROSITE-ProRule" id="PRU00134"/>
    </source>
</evidence>
<keyword evidence="2" id="KW-0808">Transferase</keyword>
<dbReference type="InterPro" id="IPR002893">
    <property type="entry name" value="Znf_MYND"/>
</dbReference>
<dbReference type="AlphaFoldDB" id="A0A077W9F6"/>
<dbReference type="SMART" id="SM00317">
    <property type="entry name" value="SET"/>
    <property type="match status" value="1"/>
</dbReference>
<keyword evidence="6" id="KW-0862">Zinc</keyword>
<reference evidence="13" key="1">
    <citation type="journal article" date="2014" name="Genome Announc.">
        <title>De novo whole-genome sequence and genome annotation of Lichtheimia ramosa.</title>
        <authorList>
            <person name="Linde J."/>
            <person name="Schwartze V."/>
            <person name="Binder U."/>
            <person name="Lass-Florl C."/>
            <person name="Voigt K."/>
            <person name="Horn F."/>
        </authorList>
    </citation>
    <scope>NUCLEOTIDE SEQUENCE</scope>
    <source>
        <strain evidence="13">JMRC FSU:6197</strain>
    </source>
</reference>
<dbReference type="InterPro" id="IPR046341">
    <property type="entry name" value="SET_dom_sf"/>
</dbReference>
<evidence type="ECO:0000256" key="5">
    <source>
        <dbReference type="ARBA" id="ARBA00022771"/>
    </source>
</evidence>
<dbReference type="InterPro" id="IPR001214">
    <property type="entry name" value="SET_dom"/>
</dbReference>
<dbReference type="EMBL" id="LK023314">
    <property type="protein sequence ID" value="CDS03992.1"/>
    <property type="molecule type" value="Genomic_DNA"/>
</dbReference>
<keyword evidence="5 10" id="KW-0863">Zinc-finger</keyword>
<evidence type="ECO:0000256" key="8">
    <source>
        <dbReference type="ARBA" id="ARBA00044528"/>
    </source>
</evidence>
<accession>A0A077W9F6</accession>
<feature type="domain" description="SET" evidence="11">
    <location>
        <begin position="86"/>
        <end position="365"/>
    </location>
</feature>
<evidence type="ECO:0000259" key="11">
    <source>
        <dbReference type="PROSITE" id="PS50280"/>
    </source>
</evidence>
<protein>
    <recommendedName>
        <fullName evidence="8">Histone-lysine N-methyltransferase SET5</fullName>
    </recommendedName>
    <alternativeName>
        <fullName evidence="7">SET domain-containing protein 5</fullName>
    </alternativeName>
</protein>
<comment type="catalytic activity">
    <reaction evidence="9">
        <text>L-lysyl-[histone] + S-adenosyl-L-methionine = N(6)-methyl-L-lysyl-[histone] + S-adenosyl-L-homocysteine + H(+)</text>
        <dbReference type="Rhea" id="RHEA:10024"/>
        <dbReference type="Rhea" id="RHEA-COMP:9845"/>
        <dbReference type="Rhea" id="RHEA-COMP:9846"/>
        <dbReference type="ChEBI" id="CHEBI:15378"/>
        <dbReference type="ChEBI" id="CHEBI:29969"/>
        <dbReference type="ChEBI" id="CHEBI:57856"/>
        <dbReference type="ChEBI" id="CHEBI:59789"/>
        <dbReference type="ChEBI" id="CHEBI:61929"/>
    </reaction>
    <physiologicalReaction direction="left-to-right" evidence="9">
        <dbReference type="Rhea" id="RHEA:10025"/>
    </physiologicalReaction>
</comment>
<dbReference type="PANTHER" id="PTHR46402">
    <property type="entry name" value="SET AND MYND DOMAIN-CONTAINING PROTEIN 5"/>
    <property type="match status" value="1"/>
</dbReference>
<evidence type="ECO:0000313" key="13">
    <source>
        <dbReference type="EMBL" id="CDS03992.1"/>
    </source>
</evidence>
<sequence>MAEDNKVIPSQEELLEAIQKIKISNPEYGIKKVTQQLSEDQAQWTVSEKRVKKLLQANGLTNTQQPIKSGVEDDPSIPVSFIDPKLDLQSVSTNVVAKMIDRVTGKGLFAARDIAANETIFEETPFMYFPPLEGFNLIRDGNACGMCAKPFLRQSRLAVRCSHCDTVYCTKQCKSIAWETFHQLECTRLNPAMSAFMNFCEGESWTAPMAVSRMYAHMILAHQRGDLESVKGHYDAFATVNQAERQAKETEWIFMEHVTRELWTKARTLLSKAYNPPPKKCKINVPLPEAFAKQLFEDEDTFLNYLGKFNINNQNGGMYLVQSHMNHNCWPNVAIEYPNRMSQYKLAVRALRDIKAGDQLCETYVNPRWDKETRSNYLDKSYMFKCQCERCEKDLPLTDQLRKEMRLRAEND</sequence>
<dbReference type="Pfam" id="PF00856">
    <property type="entry name" value="SET"/>
    <property type="match status" value="1"/>
</dbReference>